<proteinExistence type="predicted"/>
<evidence type="ECO:0000313" key="2">
    <source>
        <dbReference type="Proteomes" id="UP000327013"/>
    </source>
</evidence>
<organism evidence="1 2">
    <name type="scientific">Carpinus fangiana</name>
    <dbReference type="NCBI Taxonomy" id="176857"/>
    <lineage>
        <taxon>Eukaryota</taxon>
        <taxon>Viridiplantae</taxon>
        <taxon>Streptophyta</taxon>
        <taxon>Embryophyta</taxon>
        <taxon>Tracheophyta</taxon>
        <taxon>Spermatophyta</taxon>
        <taxon>Magnoliopsida</taxon>
        <taxon>eudicotyledons</taxon>
        <taxon>Gunneridae</taxon>
        <taxon>Pentapetalae</taxon>
        <taxon>rosids</taxon>
        <taxon>fabids</taxon>
        <taxon>Fagales</taxon>
        <taxon>Betulaceae</taxon>
        <taxon>Carpinus</taxon>
    </lineage>
</organism>
<evidence type="ECO:0000313" key="1">
    <source>
        <dbReference type="EMBL" id="KAB8356489.1"/>
    </source>
</evidence>
<dbReference type="Proteomes" id="UP000327013">
    <property type="component" value="Unassembled WGS sequence"/>
</dbReference>
<sequence length="115" mass="13247">MGGNAWKEEERALLIALKCCGKTNEEVAFHMNARFHDTGSRCYTLGIVSNQYKHIVSKGSTWSHSQKVQYIDDTLNNIQDEWEQTREFMVQGLEETVQQAILNRELGTMIALRVR</sequence>
<name>A0A5N6KZG3_9ROSI</name>
<dbReference type="EMBL" id="VIBQ01000016">
    <property type="protein sequence ID" value="KAB8356489.1"/>
    <property type="molecule type" value="Genomic_DNA"/>
</dbReference>
<protein>
    <submittedName>
        <fullName evidence="1">Uncharacterized protein</fullName>
    </submittedName>
</protein>
<gene>
    <name evidence="1" type="ORF">FH972_024072</name>
</gene>
<reference evidence="1 2" key="1">
    <citation type="submission" date="2019-06" db="EMBL/GenBank/DDBJ databases">
        <title>A chromosomal-level reference genome of Carpinus fangiana (Coryloideae, Betulaceae).</title>
        <authorList>
            <person name="Yang X."/>
            <person name="Wang Z."/>
            <person name="Zhang L."/>
            <person name="Hao G."/>
            <person name="Liu J."/>
            <person name="Yang Y."/>
        </authorList>
    </citation>
    <scope>NUCLEOTIDE SEQUENCE [LARGE SCALE GENOMIC DNA]</scope>
    <source>
        <strain evidence="1">Cfa_2016G</strain>
        <tissue evidence="1">Leaf</tissue>
    </source>
</reference>
<dbReference type="AlphaFoldDB" id="A0A5N6KZG3"/>
<accession>A0A5N6KZG3</accession>
<comment type="caution">
    <text evidence="1">The sequence shown here is derived from an EMBL/GenBank/DDBJ whole genome shotgun (WGS) entry which is preliminary data.</text>
</comment>
<keyword evidence="2" id="KW-1185">Reference proteome</keyword>